<dbReference type="PANTHER" id="PTHR34808">
    <property type="entry name" value="EXPRESSED PROTEIN"/>
    <property type="match status" value="1"/>
</dbReference>
<feature type="region of interest" description="Disordered" evidence="1">
    <location>
        <begin position="1"/>
        <end position="37"/>
    </location>
</feature>
<organism evidence="2 3">
    <name type="scientific">Glycine soja</name>
    <name type="common">Wild soybean</name>
    <dbReference type="NCBI Taxonomy" id="3848"/>
    <lineage>
        <taxon>Eukaryota</taxon>
        <taxon>Viridiplantae</taxon>
        <taxon>Streptophyta</taxon>
        <taxon>Embryophyta</taxon>
        <taxon>Tracheophyta</taxon>
        <taxon>Spermatophyta</taxon>
        <taxon>Magnoliopsida</taxon>
        <taxon>eudicotyledons</taxon>
        <taxon>Gunneridae</taxon>
        <taxon>Pentapetalae</taxon>
        <taxon>rosids</taxon>
        <taxon>fabids</taxon>
        <taxon>Fabales</taxon>
        <taxon>Fabaceae</taxon>
        <taxon>Papilionoideae</taxon>
        <taxon>50 kb inversion clade</taxon>
        <taxon>NPAAA clade</taxon>
        <taxon>indigoferoid/millettioid clade</taxon>
        <taxon>Phaseoleae</taxon>
        <taxon>Glycine</taxon>
        <taxon>Glycine subgen. Soja</taxon>
    </lineage>
</organism>
<comment type="caution">
    <text evidence="2">The sequence shown here is derived from an EMBL/GenBank/DDBJ whole genome shotgun (WGS) entry which is preliminary data.</text>
</comment>
<protein>
    <submittedName>
        <fullName evidence="2">Uncharacterized protein</fullName>
    </submittedName>
</protein>
<keyword evidence="3" id="KW-1185">Reference proteome</keyword>
<evidence type="ECO:0000313" key="3">
    <source>
        <dbReference type="Proteomes" id="UP000289340"/>
    </source>
</evidence>
<reference evidence="2 3" key="1">
    <citation type="submission" date="2018-09" db="EMBL/GenBank/DDBJ databases">
        <title>A high-quality reference genome of wild soybean provides a powerful tool to mine soybean genomes.</title>
        <authorList>
            <person name="Xie M."/>
            <person name="Chung C.Y.L."/>
            <person name="Li M.-W."/>
            <person name="Wong F.-L."/>
            <person name="Chan T.-F."/>
            <person name="Lam H.-M."/>
        </authorList>
    </citation>
    <scope>NUCLEOTIDE SEQUENCE [LARGE SCALE GENOMIC DNA]</scope>
    <source>
        <strain evidence="3">cv. W05</strain>
        <tissue evidence="2">Hypocotyl of etiolated seedlings</tissue>
    </source>
</reference>
<dbReference type="PANTHER" id="PTHR34808:SF6">
    <property type="match status" value="1"/>
</dbReference>
<dbReference type="EMBL" id="QZWG01000006">
    <property type="protein sequence ID" value="RZC07100.1"/>
    <property type="molecule type" value="Genomic_DNA"/>
</dbReference>
<evidence type="ECO:0000313" key="2">
    <source>
        <dbReference type="EMBL" id="RZC07100.1"/>
    </source>
</evidence>
<dbReference type="SMR" id="A0A445K8I9"/>
<evidence type="ECO:0000256" key="1">
    <source>
        <dbReference type="SAM" id="MobiDB-lite"/>
    </source>
</evidence>
<gene>
    <name evidence="2" type="ORF">D0Y65_014472</name>
</gene>
<dbReference type="AlphaFoldDB" id="A0A445K8I9"/>
<accession>A0A445K8I9</accession>
<sequence>MNKHQASEKKNDNMEKPLTPLMPPPPPTLERTTSIDDEPKTLLEEEMKVAREAALKIINSHSKEDALKIFLAGLVPVGTSSKQVKEDGVVSDYDDDDE</sequence>
<proteinExistence type="predicted"/>
<name>A0A445K8I9_GLYSO</name>
<feature type="compositionally biased region" description="Basic and acidic residues" evidence="1">
    <location>
        <begin position="1"/>
        <end position="15"/>
    </location>
</feature>
<dbReference type="Gramene" id="XM_028378390.1">
    <property type="protein sequence ID" value="XP_028234191.1"/>
    <property type="gene ID" value="LOC114414011"/>
</dbReference>
<dbReference type="Proteomes" id="UP000289340">
    <property type="component" value="Chromosome 6"/>
</dbReference>